<name>A0ABU3DHC5_9RHOB</name>
<proteinExistence type="predicted"/>
<comment type="caution">
    <text evidence="1">The sequence shown here is derived from an EMBL/GenBank/DDBJ whole genome shotgun (WGS) entry which is preliminary data.</text>
</comment>
<accession>A0ABU3DHC5</accession>
<dbReference type="SUPFAM" id="SSF55781">
    <property type="entry name" value="GAF domain-like"/>
    <property type="match status" value="1"/>
</dbReference>
<reference evidence="1 2" key="1">
    <citation type="submission" date="2023-09" db="EMBL/GenBank/DDBJ databases">
        <authorList>
            <person name="Rey-Velasco X."/>
        </authorList>
    </citation>
    <scope>NUCLEOTIDE SEQUENCE [LARGE SCALE GENOMIC DNA]</scope>
    <source>
        <strain evidence="1 2">F158</strain>
    </source>
</reference>
<gene>
    <name evidence="1" type="ORF">RM543_10460</name>
</gene>
<dbReference type="EMBL" id="JAVRHL010000002">
    <property type="protein sequence ID" value="MDT0683109.1"/>
    <property type="molecule type" value="Genomic_DNA"/>
</dbReference>
<evidence type="ECO:0008006" key="3">
    <source>
        <dbReference type="Google" id="ProtNLM"/>
    </source>
</evidence>
<keyword evidence="2" id="KW-1185">Reference proteome</keyword>
<organism evidence="1 2">
    <name type="scientific">Tropicimonas omnivorans</name>
    <dbReference type="NCBI Taxonomy" id="3075590"/>
    <lineage>
        <taxon>Bacteria</taxon>
        <taxon>Pseudomonadati</taxon>
        <taxon>Pseudomonadota</taxon>
        <taxon>Alphaproteobacteria</taxon>
        <taxon>Rhodobacterales</taxon>
        <taxon>Roseobacteraceae</taxon>
        <taxon>Tropicimonas</taxon>
    </lineage>
</organism>
<evidence type="ECO:0000313" key="2">
    <source>
        <dbReference type="Proteomes" id="UP001265259"/>
    </source>
</evidence>
<evidence type="ECO:0000313" key="1">
    <source>
        <dbReference type="EMBL" id="MDT0683109.1"/>
    </source>
</evidence>
<dbReference type="RefSeq" id="WP_311691271.1">
    <property type="nucleotide sequence ID" value="NZ_JAVRHL010000002.1"/>
</dbReference>
<protein>
    <recommendedName>
        <fullName evidence="3">GAF domain-containing protein</fullName>
    </recommendedName>
</protein>
<sequence length="140" mass="15354">MDYDAFADWAAARFGCRCTTVLVYHEAAAERLYSSDPDIVPARGRKRFDDAPAMARMRARGETQVFRGEEELRAMFGGIDRLTAIGCLCLVNLPVRDGAGQLIGQVNLNLPNRALSSGELRDLAARAQALSPRLEAAREV</sequence>
<dbReference type="Proteomes" id="UP001265259">
    <property type="component" value="Unassembled WGS sequence"/>
</dbReference>